<feature type="compositionally biased region" description="Polar residues" evidence="1">
    <location>
        <begin position="1"/>
        <end position="10"/>
    </location>
</feature>
<keyword evidence="3" id="KW-1185">Reference proteome</keyword>
<feature type="region of interest" description="Disordered" evidence="1">
    <location>
        <begin position="1"/>
        <end position="21"/>
    </location>
</feature>
<evidence type="ECO:0000313" key="2">
    <source>
        <dbReference type="EMBL" id="CRK92038.1"/>
    </source>
</evidence>
<evidence type="ECO:0000256" key="1">
    <source>
        <dbReference type="SAM" id="MobiDB-lite"/>
    </source>
</evidence>
<dbReference type="EMBL" id="CVRI01000022">
    <property type="protein sequence ID" value="CRK92038.1"/>
    <property type="molecule type" value="Genomic_DNA"/>
</dbReference>
<protein>
    <submittedName>
        <fullName evidence="2">CLUMA_CG005618, isoform A</fullName>
    </submittedName>
</protein>
<dbReference type="Proteomes" id="UP000183832">
    <property type="component" value="Unassembled WGS sequence"/>
</dbReference>
<sequence>MQNMQSGINKSENDSKFSNAHHIHTQTEDLFKDIIKVFGKKGKKDKRYTLKAYTVKLQKF</sequence>
<reference evidence="2 3" key="1">
    <citation type="submission" date="2015-04" db="EMBL/GenBank/DDBJ databases">
        <authorList>
            <person name="Syromyatnikov M.Y."/>
            <person name="Popov V.N."/>
        </authorList>
    </citation>
    <scope>NUCLEOTIDE SEQUENCE [LARGE SCALE GENOMIC DNA]</scope>
</reference>
<name>A0A1J1HZS5_9DIPT</name>
<organism evidence="2 3">
    <name type="scientific">Clunio marinus</name>
    <dbReference type="NCBI Taxonomy" id="568069"/>
    <lineage>
        <taxon>Eukaryota</taxon>
        <taxon>Metazoa</taxon>
        <taxon>Ecdysozoa</taxon>
        <taxon>Arthropoda</taxon>
        <taxon>Hexapoda</taxon>
        <taxon>Insecta</taxon>
        <taxon>Pterygota</taxon>
        <taxon>Neoptera</taxon>
        <taxon>Endopterygota</taxon>
        <taxon>Diptera</taxon>
        <taxon>Nematocera</taxon>
        <taxon>Chironomoidea</taxon>
        <taxon>Chironomidae</taxon>
        <taxon>Clunio</taxon>
    </lineage>
</organism>
<accession>A0A1J1HZS5</accession>
<dbReference type="AlphaFoldDB" id="A0A1J1HZS5"/>
<evidence type="ECO:0000313" key="3">
    <source>
        <dbReference type="Proteomes" id="UP000183832"/>
    </source>
</evidence>
<gene>
    <name evidence="2" type="ORF">CLUMA_CG005618</name>
</gene>
<proteinExistence type="predicted"/>